<evidence type="ECO:0000256" key="5">
    <source>
        <dbReference type="ARBA" id="ARBA00023002"/>
    </source>
</evidence>
<dbReference type="PANTHER" id="PTHR24286">
    <property type="entry name" value="CYTOCHROME P450 26"/>
    <property type="match status" value="1"/>
</dbReference>
<dbReference type="Gene3D" id="1.10.630.10">
    <property type="entry name" value="Cytochrome P450"/>
    <property type="match status" value="1"/>
</dbReference>
<evidence type="ECO:0000256" key="4">
    <source>
        <dbReference type="ARBA" id="ARBA00022723"/>
    </source>
</evidence>
<organism evidence="10 11">
    <name type="scientific">Actinoplanes friuliensis DSM 7358</name>
    <dbReference type="NCBI Taxonomy" id="1246995"/>
    <lineage>
        <taxon>Bacteria</taxon>
        <taxon>Bacillati</taxon>
        <taxon>Actinomycetota</taxon>
        <taxon>Actinomycetes</taxon>
        <taxon>Micromonosporales</taxon>
        <taxon>Micromonosporaceae</taxon>
        <taxon>Actinoplanes</taxon>
    </lineage>
</organism>
<name>U5W474_9ACTN</name>
<comment type="similarity">
    <text evidence="2">Belongs to the cytochrome P450 family.</text>
</comment>
<dbReference type="Proteomes" id="UP000017746">
    <property type="component" value="Chromosome"/>
</dbReference>
<dbReference type="PATRIC" id="fig|1246995.3.peg.5751"/>
<dbReference type="GO" id="GO:0020037">
    <property type="term" value="F:heme binding"/>
    <property type="evidence" value="ECO:0007669"/>
    <property type="project" value="InterPro"/>
</dbReference>
<evidence type="ECO:0000256" key="7">
    <source>
        <dbReference type="ARBA" id="ARBA00023033"/>
    </source>
</evidence>
<dbReference type="STRING" id="1246995.AFR_28365"/>
<dbReference type="Pfam" id="PF00067">
    <property type="entry name" value="p450"/>
    <property type="match status" value="1"/>
</dbReference>
<keyword evidence="5" id="KW-0560">Oxidoreductase</keyword>
<dbReference type="HOGENOM" id="CLU_037319_0_0_11"/>
<dbReference type="GO" id="GO:0005506">
    <property type="term" value="F:iron ion binding"/>
    <property type="evidence" value="ECO:0007669"/>
    <property type="project" value="InterPro"/>
</dbReference>
<accession>U5W474</accession>
<dbReference type="InterPro" id="IPR036396">
    <property type="entry name" value="Cyt_P450_sf"/>
</dbReference>
<evidence type="ECO:0000256" key="6">
    <source>
        <dbReference type="ARBA" id="ARBA00023004"/>
    </source>
</evidence>
<comment type="cofactor">
    <cofactor evidence="1 8">
        <name>heme</name>
        <dbReference type="ChEBI" id="CHEBI:30413"/>
    </cofactor>
</comment>
<keyword evidence="7" id="KW-0503">Monooxygenase</keyword>
<evidence type="ECO:0000313" key="11">
    <source>
        <dbReference type="Proteomes" id="UP000017746"/>
    </source>
</evidence>
<keyword evidence="11" id="KW-1185">Reference proteome</keyword>
<dbReference type="PRINTS" id="PR00463">
    <property type="entry name" value="EP450I"/>
</dbReference>
<sequence>MVALQGYGWLPDQRRRSRDGVVQARVLGQRAVGLCGPDAARFFYDENNVTRRTAIPEPVQSTLFGHGAVHTLDGEAHRVRKTMFMTLLTGPGVAGLVEQAEAAWDDAVASWSPGQRVVLFDEASRVITRAVCRWAGLPLEDTEVPEVAARLVALVDGFATAGPRHWRARRARAGLERRIAKLIDQVRSGAAAAPPESALATIAEHRDASGEPLDSRVAAVEVLNVIRPTVAVCWFVAYSAHAMHLWPEHREALQARRPGYAEAFTHEVRRFYPFAPFIGGRAVRDLTWQGQPIPSGTLVLLDLYGQNHDNLLWPDPYRFAPERFLDRHIGAYDLVPQGGGDPRTGHRCPGEQITIALLEALVPRLADLDYDVPAQDLEISLQRVPARPASGVVIVPATTPSTAADQPPARQGTRSR</sequence>
<dbReference type="InterPro" id="IPR001128">
    <property type="entry name" value="Cyt_P450"/>
</dbReference>
<evidence type="ECO:0000256" key="2">
    <source>
        <dbReference type="ARBA" id="ARBA00010617"/>
    </source>
</evidence>
<dbReference type="SUPFAM" id="SSF48264">
    <property type="entry name" value="Cytochrome P450"/>
    <property type="match status" value="1"/>
</dbReference>
<dbReference type="EMBL" id="CP006272">
    <property type="protein sequence ID" value="AGZ43934.1"/>
    <property type="molecule type" value="Genomic_DNA"/>
</dbReference>
<evidence type="ECO:0000256" key="3">
    <source>
        <dbReference type="ARBA" id="ARBA00022617"/>
    </source>
</evidence>
<dbReference type="AlphaFoldDB" id="U5W474"/>
<dbReference type="CDD" id="cd11067">
    <property type="entry name" value="CYP152"/>
    <property type="match status" value="1"/>
</dbReference>
<gene>
    <name evidence="10" type="ORF">AFR_28365</name>
</gene>
<evidence type="ECO:0000256" key="9">
    <source>
        <dbReference type="SAM" id="MobiDB-lite"/>
    </source>
</evidence>
<keyword evidence="6 8" id="KW-0408">Iron</keyword>
<proteinExistence type="inferred from homology"/>
<protein>
    <submittedName>
        <fullName evidence="10">CypC protein</fullName>
    </submittedName>
</protein>
<evidence type="ECO:0000256" key="8">
    <source>
        <dbReference type="PIRSR" id="PIRSR602401-1"/>
    </source>
</evidence>
<keyword evidence="4 8" id="KW-0479">Metal-binding</keyword>
<evidence type="ECO:0000313" key="10">
    <source>
        <dbReference type="EMBL" id="AGZ43934.1"/>
    </source>
</evidence>
<dbReference type="GO" id="GO:0016125">
    <property type="term" value="P:sterol metabolic process"/>
    <property type="evidence" value="ECO:0007669"/>
    <property type="project" value="TreeGrafter"/>
</dbReference>
<dbReference type="PANTHER" id="PTHR24286:SF24">
    <property type="entry name" value="LANOSTEROL 14-ALPHA DEMETHYLASE"/>
    <property type="match status" value="1"/>
</dbReference>
<dbReference type="eggNOG" id="COG2124">
    <property type="taxonomic scope" value="Bacteria"/>
</dbReference>
<keyword evidence="3 8" id="KW-0349">Heme</keyword>
<dbReference type="InterPro" id="IPR002401">
    <property type="entry name" value="Cyt_P450_E_grp-I"/>
</dbReference>
<dbReference type="GO" id="GO:0016705">
    <property type="term" value="F:oxidoreductase activity, acting on paired donors, with incorporation or reduction of molecular oxygen"/>
    <property type="evidence" value="ECO:0007669"/>
    <property type="project" value="InterPro"/>
</dbReference>
<feature type="binding site" description="axial binding residue" evidence="8">
    <location>
        <position position="348"/>
    </location>
    <ligand>
        <name>heme</name>
        <dbReference type="ChEBI" id="CHEBI:30413"/>
    </ligand>
    <ligandPart>
        <name>Fe</name>
        <dbReference type="ChEBI" id="CHEBI:18248"/>
    </ligandPart>
</feature>
<dbReference type="KEGG" id="afs:AFR_28365"/>
<feature type="region of interest" description="Disordered" evidence="9">
    <location>
        <begin position="397"/>
        <end position="416"/>
    </location>
</feature>
<dbReference type="GO" id="GO:0004497">
    <property type="term" value="F:monooxygenase activity"/>
    <property type="evidence" value="ECO:0007669"/>
    <property type="project" value="UniProtKB-KW"/>
</dbReference>
<reference evidence="10 11" key="1">
    <citation type="journal article" date="2014" name="J. Biotechnol.">
        <title>Complete genome sequence of the actinobacterium Actinoplanes friuliensis HAG 010964, producer of the lipopeptide antibiotic friulimycin.</title>
        <authorList>
            <person name="Ruckert C."/>
            <person name="Szczepanowski R."/>
            <person name="Albersmeier A."/>
            <person name="Goesmann A."/>
            <person name="Fischer N."/>
            <person name="Steinkamper A."/>
            <person name="Puhler A."/>
            <person name="Biener R."/>
            <person name="Schwartz D."/>
            <person name="Kalinowski J."/>
        </authorList>
    </citation>
    <scope>NUCLEOTIDE SEQUENCE [LARGE SCALE GENOMIC DNA]</scope>
    <source>
        <strain evidence="10 11">DSM 7358</strain>
    </source>
</reference>
<evidence type="ECO:0000256" key="1">
    <source>
        <dbReference type="ARBA" id="ARBA00001971"/>
    </source>
</evidence>